<evidence type="ECO:0000256" key="2">
    <source>
        <dbReference type="ARBA" id="ARBA00023015"/>
    </source>
</evidence>
<organism evidence="6 7">
    <name type="scientific">Deinococcus hohokamensis</name>
    <dbReference type="NCBI Taxonomy" id="309883"/>
    <lineage>
        <taxon>Bacteria</taxon>
        <taxon>Thermotogati</taxon>
        <taxon>Deinococcota</taxon>
        <taxon>Deinococci</taxon>
        <taxon>Deinococcales</taxon>
        <taxon>Deinococcaceae</taxon>
        <taxon>Deinococcus</taxon>
    </lineage>
</organism>
<protein>
    <submittedName>
        <fullName evidence="6">LysR family substrate-binding domain-containing protein</fullName>
    </submittedName>
</protein>
<evidence type="ECO:0000259" key="5">
    <source>
        <dbReference type="Pfam" id="PF03466"/>
    </source>
</evidence>
<keyword evidence="4" id="KW-0804">Transcription</keyword>
<comment type="similarity">
    <text evidence="1">Belongs to the LysR transcriptional regulatory family.</text>
</comment>
<reference evidence="7" key="1">
    <citation type="journal article" date="2019" name="Int. J. Syst. Evol. Microbiol.">
        <title>The Global Catalogue of Microorganisms (GCM) 10K type strain sequencing project: providing services to taxonomists for standard genome sequencing and annotation.</title>
        <authorList>
            <consortium name="The Broad Institute Genomics Platform"/>
            <consortium name="The Broad Institute Genome Sequencing Center for Infectious Disease"/>
            <person name="Wu L."/>
            <person name="Ma J."/>
        </authorList>
    </citation>
    <scope>NUCLEOTIDE SEQUENCE [LARGE SCALE GENOMIC DNA]</scope>
    <source>
        <strain evidence="7">CCUG 55995</strain>
    </source>
</reference>
<keyword evidence="7" id="KW-1185">Reference proteome</keyword>
<dbReference type="SUPFAM" id="SSF53850">
    <property type="entry name" value="Periplasmic binding protein-like II"/>
    <property type="match status" value="1"/>
</dbReference>
<evidence type="ECO:0000313" key="7">
    <source>
        <dbReference type="Proteomes" id="UP001595952"/>
    </source>
</evidence>
<gene>
    <name evidence="6" type="ORF">ACFO0D_05325</name>
</gene>
<evidence type="ECO:0000256" key="1">
    <source>
        <dbReference type="ARBA" id="ARBA00009437"/>
    </source>
</evidence>
<dbReference type="PANTHER" id="PTHR30346">
    <property type="entry name" value="TRANSCRIPTIONAL DUAL REGULATOR HCAR-RELATED"/>
    <property type="match status" value="1"/>
</dbReference>
<comment type="caution">
    <text evidence="6">The sequence shown here is derived from an EMBL/GenBank/DDBJ whole genome shotgun (WGS) entry which is preliminary data.</text>
</comment>
<dbReference type="PANTHER" id="PTHR30346:SF0">
    <property type="entry name" value="HCA OPERON TRANSCRIPTIONAL ACTIVATOR HCAR"/>
    <property type="match status" value="1"/>
</dbReference>
<proteinExistence type="inferred from homology"/>
<name>A0ABV9I5W3_9DEIO</name>
<dbReference type="EMBL" id="JBHSEI010000002">
    <property type="protein sequence ID" value="MFC4637757.1"/>
    <property type="molecule type" value="Genomic_DNA"/>
</dbReference>
<keyword evidence="3" id="KW-0238">DNA-binding</keyword>
<feature type="domain" description="LysR substrate-binding" evidence="5">
    <location>
        <begin position="9"/>
        <end position="195"/>
    </location>
</feature>
<dbReference type="Pfam" id="PF03466">
    <property type="entry name" value="LysR_substrate"/>
    <property type="match status" value="1"/>
</dbReference>
<dbReference type="Gene3D" id="3.40.190.10">
    <property type="entry name" value="Periplasmic binding protein-like II"/>
    <property type="match status" value="2"/>
</dbReference>
<keyword evidence="2" id="KW-0805">Transcription regulation</keyword>
<sequence>MSAATRPSALRVGYSDYVGYTPVPQAIRAYQQAHPKITIEHTEGTTQEQLDGLSSGTLEMGFFVAGRVDVPGVRSSVFWQEPLVLVLPEGHPLAAQAEISFHALHGQSLLCNPKESNPQTYAYLHDLFRTAAVEPQWVVKPTTRMHSYGGIMRLVAEGLGGFLIVKALSAAGYPGVIFRTVVDPELRLPFRMAWRLAVAQDIRDELLGMIRR</sequence>
<evidence type="ECO:0000256" key="3">
    <source>
        <dbReference type="ARBA" id="ARBA00023125"/>
    </source>
</evidence>
<evidence type="ECO:0000313" key="6">
    <source>
        <dbReference type="EMBL" id="MFC4637757.1"/>
    </source>
</evidence>
<dbReference type="RefSeq" id="WP_380060790.1">
    <property type="nucleotide sequence ID" value="NZ_JBHSEI010000002.1"/>
</dbReference>
<evidence type="ECO:0000256" key="4">
    <source>
        <dbReference type="ARBA" id="ARBA00023163"/>
    </source>
</evidence>
<dbReference type="InterPro" id="IPR005119">
    <property type="entry name" value="LysR_subst-bd"/>
</dbReference>
<accession>A0ABV9I5W3</accession>
<dbReference type="Proteomes" id="UP001595952">
    <property type="component" value="Unassembled WGS sequence"/>
</dbReference>
<dbReference type="CDD" id="cd08414">
    <property type="entry name" value="PBP2_LTTR_aromatics_like"/>
    <property type="match status" value="1"/>
</dbReference>